<organism evidence="2">
    <name type="scientific">Homavirus sp</name>
    <dbReference type="NCBI Taxonomy" id="2487769"/>
    <lineage>
        <taxon>Viruses</taxon>
        <taxon>Varidnaviria</taxon>
        <taxon>Bamfordvirae</taxon>
        <taxon>Nucleocytoviricota</taxon>
        <taxon>Megaviricetes</taxon>
        <taxon>Imitervirales</taxon>
        <taxon>Mimiviridae</taxon>
        <taxon>Klosneuvirinae</taxon>
    </lineage>
</organism>
<dbReference type="EMBL" id="MK072342">
    <property type="protein sequence ID" value="AYV82146.1"/>
    <property type="molecule type" value="Genomic_DNA"/>
</dbReference>
<sequence length="600" mass="69139">MADYKKNFPRDTTSDDHSRQGNQSLIKKEVENLMHRGKTDYSALQELRHKFKDEDLVNAIFDTFKDRLKFITKKAGKFKNLIYSKYAPKNLPYEELFRKAKRYAKKYELSDEEFNMFWNLSLTDRSVANDFASFPNTEMAKTLGYDAIALSSNKLNVKTSEVEIVNEIIRLHGQTKALHAQVVLQSLTYRDCAPEALNGTNDFKADKFNWYSYVHPVIAALFLPKIKLLDEHMLIANLGYIIKCKYENQPLLTKPDFELYWDLIIDPNERVCHINTPIKDLSNRFLLQTKLWDAVLNLRQGKYYNDRLNDFMLTIDNCRNNIYDAPDLTYVKDEGTILRRLLAAFSIRPTIVTTSRLYGLLGVASYGSTHPLSAAGITEVTTVPMVNLRLPISISTNNQVAVSLDDALTQPQWYIENKMIVPKSQSIMHSRDVLFFYVGRRFQTVNLTRLNTPYNFNALPMTVAGWEALNDRVVNFEYTMTLLNDIYELRSVVIVERSHTQKNLIVGSTAAIRIPRNLSQQMYDETVLLYDPQGAGEMFRTSGGNYERNHPITYIPDETPFAPGNVESFYKRASTRGTIFMYQKVTESDCLDQTGIIRFP</sequence>
<evidence type="ECO:0000313" key="2">
    <source>
        <dbReference type="EMBL" id="AYV82146.1"/>
    </source>
</evidence>
<accession>A0A3G5A4H2</accession>
<proteinExistence type="predicted"/>
<gene>
    <name evidence="2" type="ORF">Homavirus11_2</name>
</gene>
<feature type="compositionally biased region" description="Basic and acidic residues" evidence="1">
    <location>
        <begin position="1"/>
        <end position="19"/>
    </location>
</feature>
<name>A0A3G5A4H2_9VIRU</name>
<reference evidence="2" key="1">
    <citation type="submission" date="2018-10" db="EMBL/GenBank/DDBJ databases">
        <title>Hidden diversity of soil giant viruses.</title>
        <authorList>
            <person name="Schulz F."/>
            <person name="Alteio L."/>
            <person name="Goudeau D."/>
            <person name="Ryan E.M."/>
            <person name="Malmstrom R.R."/>
            <person name="Blanchard J."/>
            <person name="Woyke T."/>
        </authorList>
    </citation>
    <scope>NUCLEOTIDE SEQUENCE</scope>
    <source>
        <strain evidence="2">HOV1</strain>
    </source>
</reference>
<feature type="region of interest" description="Disordered" evidence="1">
    <location>
        <begin position="1"/>
        <end position="23"/>
    </location>
</feature>
<evidence type="ECO:0000256" key="1">
    <source>
        <dbReference type="SAM" id="MobiDB-lite"/>
    </source>
</evidence>
<protein>
    <submittedName>
        <fullName evidence="2">P4B major core protein</fullName>
    </submittedName>
</protein>